<protein>
    <submittedName>
        <fullName evidence="1">Uncharacterized protein</fullName>
    </submittedName>
</protein>
<dbReference type="Proteomes" id="UP000805193">
    <property type="component" value="Unassembled WGS sequence"/>
</dbReference>
<name>A0AC60P2T8_IXOPE</name>
<evidence type="ECO:0000313" key="2">
    <source>
        <dbReference type="Proteomes" id="UP000805193"/>
    </source>
</evidence>
<accession>A0AC60P2T8</accession>
<proteinExistence type="predicted"/>
<keyword evidence="2" id="KW-1185">Reference proteome</keyword>
<sequence>MGNVFGNMTTLNATSMMTVMTPEVKNFKPSFDPMLGFPNGRKRREMVATEAELESARIPPKNRNYCAHKLIDFKACRKDHFPLVYRCHHEKHEYDDCMYQDYLIRYKEYERERRLRAREEQHRRKQAAENLE</sequence>
<evidence type="ECO:0000313" key="1">
    <source>
        <dbReference type="EMBL" id="KAG0413737.1"/>
    </source>
</evidence>
<dbReference type="EMBL" id="JABSTQ010011237">
    <property type="protein sequence ID" value="KAG0413737.1"/>
    <property type="molecule type" value="Genomic_DNA"/>
</dbReference>
<organism evidence="1 2">
    <name type="scientific">Ixodes persulcatus</name>
    <name type="common">Taiga tick</name>
    <dbReference type="NCBI Taxonomy" id="34615"/>
    <lineage>
        <taxon>Eukaryota</taxon>
        <taxon>Metazoa</taxon>
        <taxon>Ecdysozoa</taxon>
        <taxon>Arthropoda</taxon>
        <taxon>Chelicerata</taxon>
        <taxon>Arachnida</taxon>
        <taxon>Acari</taxon>
        <taxon>Parasitiformes</taxon>
        <taxon>Ixodida</taxon>
        <taxon>Ixodoidea</taxon>
        <taxon>Ixodidae</taxon>
        <taxon>Ixodinae</taxon>
        <taxon>Ixodes</taxon>
    </lineage>
</organism>
<gene>
    <name evidence="1" type="ORF">HPB47_009127</name>
</gene>
<comment type="caution">
    <text evidence="1">The sequence shown here is derived from an EMBL/GenBank/DDBJ whole genome shotgun (WGS) entry which is preliminary data.</text>
</comment>
<reference evidence="1 2" key="1">
    <citation type="journal article" date="2020" name="Cell">
        <title>Large-Scale Comparative Analyses of Tick Genomes Elucidate Their Genetic Diversity and Vector Capacities.</title>
        <authorList>
            <consortium name="Tick Genome and Microbiome Consortium (TIGMIC)"/>
            <person name="Jia N."/>
            <person name="Wang J."/>
            <person name="Shi W."/>
            <person name="Du L."/>
            <person name="Sun Y."/>
            <person name="Zhan W."/>
            <person name="Jiang J.F."/>
            <person name="Wang Q."/>
            <person name="Zhang B."/>
            <person name="Ji P."/>
            <person name="Bell-Sakyi L."/>
            <person name="Cui X.M."/>
            <person name="Yuan T.T."/>
            <person name="Jiang B.G."/>
            <person name="Yang W.F."/>
            <person name="Lam T.T."/>
            <person name="Chang Q.C."/>
            <person name="Ding S.J."/>
            <person name="Wang X.J."/>
            <person name="Zhu J.G."/>
            <person name="Ruan X.D."/>
            <person name="Zhao L."/>
            <person name="Wei J.T."/>
            <person name="Ye R.Z."/>
            <person name="Que T.C."/>
            <person name="Du C.H."/>
            <person name="Zhou Y.H."/>
            <person name="Cheng J.X."/>
            <person name="Dai P.F."/>
            <person name="Guo W.B."/>
            <person name="Han X.H."/>
            <person name="Huang E.J."/>
            <person name="Li L.F."/>
            <person name="Wei W."/>
            <person name="Gao Y.C."/>
            <person name="Liu J.Z."/>
            <person name="Shao H.Z."/>
            <person name="Wang X."/>
            <person name="Wang C.C."/>
            <person name="Yang T.C."/>
            <person name="Huo Q.B."/>
            <person name="Li W."/>
            <person name="Chen H.Y."/>
            <person name="Chen S.E."/>
            <person name="Zhou L.G."/>
            <person name="Ni X.B."/>
            <person name="Tian J.H."/>
            <person name="Sheng Y."/>
            <person name="Liu T."/>
            <person name="Pan Y.S."/>
            <person name="Xia L.Y."/>
            <person name="Li J."/>
            <person name="Zhao F."/>
            <person name="Cao W.C."/>
        </authorList>
    </citation>
    <scope>NUCLEOTIDE SEQUENCE [LARGE SCALE GENOMIC DNA]</scope>
    <source>
        <strain evidence="1">Iper-2018</strain>
    </source>
</reference>